<reference evidence="2 3" key="1">
    <citation type="submission" date="2019-10" db="EMBL/GenBank/DDBJ databases">
        <title>Bifidobacterium from non-human primates.</title>
        <authorList>
            <person name="Modesto M."/>
        </authorList>
    </citation>
    <scope>NUCLEOTIDE SEQUENCE [LARGE SCALE GENOMIC DNA]</scope>
    <source>
        <strain evidence="2 3">SMA1</strain>
    </source>
</reference>
<accession>A0ABX0CA18</accession>
<evidence type="ECO:0000313" key="3">
    <source>
        <dbReference type="Proteomes" id="UP000475155"/>
    </source>
</evidence>
<dbReference type="Gene3D" id="3.30.420.40">
    <property type="match status" value="2"/>
</dbReference>
<dbReference type="InterPro" id="IPR049874">
    <property type="entry name" value="ROK_cs"/>
</dbReference>
<dbReference type="InterPro" id="IPR043129">
    <property type="entry name" value="ATPase_NBD"/>
</dbReference>
<dbReference type="PANTHER" id="PTHR18964">
    <property type="entry name" value="ROK (REPRESSOR, ORF, KINASE) FAMILY"/>
    <property type="match status" value="1"/>
</dbReference>
<dbReference type="SUPFAM" id="SSF53067">
    <property type="entry name" value="Actin-like ATPase domain"/>
    <property type="match status" value="1"/>
</dbReference>
<dbReference type="Pfam" id="PF00480">
    <property type="entry name" value="ROK"/>
    <property type="match status" value="1"/>
</dbReference>
<name>A0ABX0CA18_9BIFI</name>
<evidence type="ECO:0000313" key="2">
    <source>
        <dbReference type="EMBL" id="NEH11978.1"/>
    </source>
</evidence>
<dbReference type="PANTHER" id="PTHR18964:SF149">
    <property type="entry name" value="BIFUNCTIONAL UDP-N-ACETYLGLUCOSAMINE 2-EPIMERASE_N-ACETYLMANNOSAMINE KINASE"/>
    <property type="match status" value="1"/>
</dbReference>
<dbReference type="PROSITE" id="PS01125">
    <property type="entry name" value="ROK"/>
    <property type="match status" value="1"/>
</dbReference>
<organism evidence="2 3">
    <name type="scientific">Bifidobacterium saimiriisciurei</name>
    <dbReference type="NCBI Taxonomy" id="2661627"/>
    <lineage>
        <taxon>Bacteria</taxon>
        <taxon>Bacillati</taxon>
        <taxon>Actinomycetota</taxon>
        <taxon>Actinomycetes</taxon>
        <taxon>Bifidobacteriales</taxon>
        <taxon>Bifidobacteriaceae</taxon>
        <taxon>Bifidobacterium</taxon>
    </lineage>
</organism>
<keyword evidence="3" id="KW-1185">Reference proteome</keyword>
<evidence type="ECO:0000256" key="1">
    <source>
        <dbReference type="ARBA" id="ARBA00006479"/>
    </source>
</evidence>
<dbReference type="EMBL" id="WHZU01000012">
    <property type="protein sequence ID" value="NEH11978.1"/>
    <property type="molecule type" value="Genomic_DNA"/>
</dbReference>
<comment type="similarity">
    <text evidence="1">Belongs to the ROK (NagC/XylR) family.</text>
</comment>
<dbReference type="InterPro" id="IPR000600">
    <property type="entry name" value="ROK"/>
</dbReference>
<comment type="caution">
    <text evidence="2">The sequence shown here is derived from an EMBL/GenBank/DDBJ whole genome shotgun (WGS) entry which is preliminary data.</text>
</comment>
<dbReference type="RefSeq" id="WP_163200532.1">
    <property type="nucleotide sequence ID" value="NZ_WHZU01000012.1"/>
</dbReference>
<protein>
    <submittedName>
        <fullName evidence="2">ROK family protein</fullName>
    </submittedName>
</protein>
<gene>
    <name evidence="2" type="ORF">GFD18_07740</name>
</gene>
<sequence length="338" mass="34680">MSFAGISHQHTVMSVDIGGTKIAAGLMQTNLDEQAKIQNAPTLIRRCVLPTEAHLGGAFVLQRVAQAIRQCLDAGEIPFPLLGIGVASAGVIDGNGSVLSATSLIPGWAGIRLQAELSTAFDLPVAVIGDVQAHALGEARWGCGRQYQSMLVAAIGTGIGGAIIVDGKLIRGVHGACGHIGHLPHPDASGIPCSCGHEGHVESIASGTGIADNYRRIMQQRGQGTFPSDINGRTVAELATHGNAEAARSIATAGTSLGDVLGGLINVFDPDAVILSGSVVQSGERWMKYVEYGIQRQALGLLSKTPVLAGTLGGQAPLIGAAEALCDKISNIKQGAEI</sequence>
<dbReference type="Proteomes" id="UP000475155">
    <property type="component" value="Unassembled WGS sequence"/>
</dbReference>
<proteinExistence type="inferred from homology"/>